<reference evidence="1 2" key="1">
    <citation type="journal article" date="2012" name="Science">
        <title>The Paleozoic origin of enzymatic lignin decomposition reconstructed from 31 fungal genomes.</title>
        <authorList>
            <person name="Floudas D."/>
            <person name="Binder M."/>
            <person name="Riley R."/>
            <person name="Barry K."/>
            <person name="Blanchette R.A."/>
            <person name="Henrissat B."/>
            <person name="Martinez A.T."/>
            <person name="Otillar R."/>
            <person name="Spatafora J.W."/>
            <person name="Yadav J.S."/>
            <person name="Aerts A."/>
            <person name="Benoit I."/>
            <person name="Boyd A."/>
            <person name="Carlson A."/>
            <person name="Copeland A."/>
            <person name="Coutinho P.M."/>
            <person name="de Vries R.P."/>
            <person name="Ferreira P."/>
            <person name="Findley K."/>
            <person name="Foster B."/>
            <person name="Gaskell J."/>
            <person name="Glotzer D."/>
            <person name="Gorecki P."/>
            <person name="Heitman J."/>
            <person name="Hesse C."/>
            <person name="Hori C."/>
            <person name="Igarashi K."/>
            <person name="Jurgens J.A."/>
            <person name="Kallen N."/>
            <person name="Kersten P."/>
            <person name="Kohler A."/>
            <person name="Kuees U."/>
            <person name="Kumar T.K.A."/>
            <person name="Kuo A."/>
            <person name="LaButti K."/>
            <person name="Larrondo L.F."/>
            <person name="Lindquist E."/>
            <person name="Ling A."/>
            <person name="Lombard V."/>
            <person name="Lucas S."/>
            <person name="Lundell T."/>
            <person name="Martin R."/>
            <person name="McLaughlin D.J."/>
            <person name="Morgenstern I."/>
            <person name="Morin E."/>
            <person name="Murat C."/>
            <person name="Nagy L.G."/>
            <person name="Nolan M."/>
            <person name="Ohm R.A."/>
            <person name="Patyshakuliyeva A."/>
            <person name="Rokas A."/>
            <person name="Ruiz-Duenas F.J."/>
            <person name="Sabat G."/>
            <person name="Salamov A."/>
            <person name="Samejima M."/>
            <person name="Schmutz J."/>
            <person name="Slot J.C."/>
            <person name="St John F."/>
            <person name="Stenlid J."/>
            <person name="Sun H."/>
            <person name="Sun S."/>
            <person name="Syed K."/>
            <person name="Tsang A."/>
            <person name="Wiebenga A."/>
            <person name="Young D."/>
            <person name="Pisabarro A."/>
            <person name="Eastwood D.C."/>
            <person name="Martin F."/>
            <person name="Cullen D."/>
            <person name="Grigoriev I.V."/>
            <person name="Hibbett D.S."/>
        </authorList>
    </citation>
    <scope>NUCLEOTIDE SEQUENCE [LARGE SCALE GENOMIC DNA]</scope>
    <source>
        <strain evidence="1 2">MD-104</strain>
    </source>
</reference>
<organism evidence="1 2">
    <name type="scientific">Wolfiporia cocos (strain MD-104)</name>
    <name type="common">Brown rot fungus</name>
    <dbReference type="NCBI Taxonomy" id="742152"/>
    <lineage>
        <taxon>Eukaryota</taxon>
        <taxon>Fungi</taxon>
        <taxon>Dikarya</taxon>
        <taxon>Basidiomycota</taxon>
        <taxon>Agaricomycotina</taxon>
        <taxon>Agaricomycetes</taxon>
        <taxon>Polyporales</taxon>
        <taxon>Phaeolaceae</taxon>
        <taxon>Wolfiporia</taxon>
    </lineage>
</organism>
<dbReference type="OrthoDB" id="3243439at2759"/>
<proteinExistence type="predicted"/>
<gene>
    <name evidence="1" type="ORF">WOLCODRAFT_24914</name>
</gene>
<dbReference type="AlphaFoldDB" id="A0A2H3JHM0"/>
<keyword evidence="2" id="KW-1185">Reference proteome</keyword>
<dbReference type="Proteomes" id="UP000218811">
    <property type="component" value="Unassembled WGS sequence"/>
</dbReference>
<name>A0A2H3JHM0_WOLCO</name>
<accession>A0A2H3JHM0</accession>
<evidence type="ECO:0000313" key="2">
    <source>
        <dbReference type="Proteomes" id="UP000218811"/>
    </source>
</evidence>
<dbReference type="EMBL" id="KB468113">
    <property type="protein sequence ID" value="PCH41672.1"/>
    <property type="molecule type" value="Genomic_DNA"/>
</dbReference>
<evidence type="ECO:0000313" key="1">
    <source>
        <dbReference type="EMBL" id="PCH41672.1"/>
    </source>
</evidence>
<protein>
    <submittedName>
        <fullName evidence="1">Uncharacterized protein</fullName>
    </submittedName>
</protein>
<sequence>MTQLHPTLRQAETLLRNFSNRDKREMSRIAKLRTDAEVFTQQRSWTPRYRDMWREWLERKGADIAIVIA</sequence>